<name>A0A382BFT7_9ZZZZ</name>
<dbReference type="PROSITE" id="PS00181">
    <property type="entry name" value="GLNA_ATP"/>
    <property type="match status" value="1"/>
</dbReference>
<dbReference type="SUPFAM" id="SSF55931">
    <property type="entry name" value="Glutamine synthetase/guanido kinase"/>
    <property type="match status" value="1"/>
</dbReference>
<comment type="cofactor">
    <cofactor evidence="1">
        <name>Mg(2+)</name>
        <dbReference type="ChEBI" id="CHEBI:18420"/>
    </cofactor>
</comment>
<dbReference type="Gene3D" id="3.10.20.70">
    <property type="entry name" value="Glutamine synthetase, N-terminal domain"/>
    <property type="match status" value="1"/>
</dbReference>
<dbReference type="PANTHER" id="PTHR43785:SF14">
    <property type="entry name" value="GLUTAMINE SYNTHETASE"/>
    <property type="match status" value="1"/>
</dbReference>
<dbReference type="InterPro" id="IPR008146">
    <property type="entry name" value="Gln_synth_cat_dom"/>
</dbReference>
<feature type="non-terminal residue" evidence="5">
    <location>
        <position position="291"/>
    </location>
</feature>
<dbReference type="AlphaFoldDB" id="A0A382BFT7"/>
<accession>A0A382BFT7</accession>
<dbReference type="GO" id="GO:0006542">
    <property type="term" value="P:glutamine biosynthetic process"/>
    <property type="evidence" value="ECO:0007669"/>
    <property type="project" value="InterPro"/>
</dbReference>
<gene>
    <name evidence="5" type="ORF">METZ01_LOCUS165529</name>
</gene>
<evidence type="ECO:0000256" key="3">
    <source>
        <dbReference type="ARBA" id="ARBA00022842"/>
    </source>
</evidence>
<dbReference type="GO" id="GO:0004356">
    <property type="term" value="F:glutamine synthetase activity"/>
    <property type="evidence" value="ECO:0007669"/>
    <property type="project" value="InterPro"/>
</dbReference>
<dbReference type="InterPro" id="IPR027303">
    <property type="entry name" value="Gln_synth_gly_rich_site"/>
</dbReference>
<dbReference type="InterPro" id="IPR014746">
    <property type="entry name" value="Gln_synth/guanido_kin_cat_dom"/>
</dbReference>
<evidence type="ECO:0000256" key="1">
    <source>
        <dbReference type="ARBA" id="ARBA00001946"/>
    </source>
</evidence>
<dbReference type="Pfam" id="PF00120">
    <property type="entry name" value="Gln-synt_C"/>
    <property type="match status" value="1"/>
</dbReference>
<feature type="domain" description="GS catalytic" evidence="4">
    <location>
        <begin position="132"/>
        <end position="291"/>
    </location>
</feature>
<dbReference type="SUPFAM" id="SSF54368">
    <property type="entry name" value="Glutamine synthetase, N-terminal domain"/>
    <property type="match status" value="1"/>
</dbReference>
<organism evidence="5">
    <name type="scientific">marine metagenome</name>
    <dbReference type="NCBI Taxonomy" id="408172"/>
    <lineage>
        <taxon>unclassified sequences</taxon>
        <taxon>metagenomes</taxon>
        <taxon>ecological metagenomes</taxon>
    </lineage>
</organism>
<evidence type="ECO:0000313" key="5">
    <source>
        <dbReference type="EMBL" id="SVB12675.1"/>
    </source>
</evidence>
<dbReference type="InterPro" id="IPR036651">
    <property type="entry name" value="Gln_synt_N_sf"/>
</dbReference>
<sequence>MTDLADYLSEGSRDEAIRQVRKKIDELDIDYIYYQYVSITGRIMGKAIPASHWERVAAEGMQTWLGGVTNVFADRAGNLIGFPPNASELLALPDPETFCQLPWNKRLARVFCTVFWSREDPDRPEQYLDSDCRGNLKRIHDEFESKHGLHLRVGCEPEMLWLKPGDDNAPYYETTKPYAYHIDQFEQLTDVWLRVYDYSVAMGLDIIQGDHEDAPGQIELNFQYDYAIRTSDRLTTYRQICAQVAREFNLMAVFMSKPYMGMPANGCHHNVSLWRGGEDNVVPLVSGPLPG</sequence>
<proteinExistence type="predicted"/>
<dbReference type="PANTHER" id="PTHR43785">
    <property type="entry name" value="GAMMA-GLUTAMYLPUTRESCINE SYNTHETASE"/>
    <property type="match status" value="1"/>
</dbReference>
<protein>
    <recommendedName>
        <fullName evidence="4">GS catalytic domain-containing protein</fullName>
    </recommendedName>
</protein>
<evidence type="ECO:0000259" key="4">
    <source>
        <dbReference type="PROSITE" id="PS51987"/>
    </source>
</evidence>
<evidence type="ECO:0000256" key="2">
    <source>
        <dbReference type="ARBA" id="ARBA00022598"/>
    </source>
</evidence>
<keyword evidence="2" id="KW-0436">Ligase</keyword>
<dbReference type="EMBL" id="UINC01029633">
    <property type="protein sequence ID" value="SVB12675.1"/>
    <property type="molecule type" value="Genomic_DNA"/>
</dbReference>
<dbReference type="SMART" id="SM01230">
    <property type="entry name" value="Gln-synt_C"/>
    <property type="match status" value="1"/>
</dbReference>
<dbReference type="Gene3D" id="3.30.590.10">
    <property type="entry name" value="Glutamine synthetase/guanido kinase, catalytic domain"/>
    <property type="match status" value="1"/>
</dbReference>
<keyword evidence="3" id="KW-0460">Magnesium</keyword>
<reference evidence="5" key="1">
    <citation type="submission" date="2018-05" db="EMBL/GenBank/DDBJ databases">
        <authorList>
            <person name="Lanie J.A."/>
            <person name="Ng W.-L."/>
            <person name="Kazmierczak K.M."/>
            <person name="Andrzejewski T.M."/>
            <person name="Davidsen T.M."/>
            <person name="Wayne K.J."/>
            <person name="Tettelin H."/>
            <person name="Glass J.I."/>
            <person name="Rusch D."/>
            <person name="Podicherti R."/>
            <person name="Tsui H.-C.T."/>
            <person name="Winkler M.E."/>
        </authorList>
    </citation>
    <scope>NUCLEOTIDE SEQUENCE</scope>
</reference>
<dbReference type="PROSITE" id="PS51987">
    <property type="entry name" value="GS_CATALYTIC"/>
    <property type="match status" value="1"/>
</dbReference>